<evidence type="ECO:0000259" key="1">
    <source>
        <dbReference type="Pfam" id="PF01609"/>
    </source>
</evidence>
<reference evidence="3 4" key="1">
    <citation type="submission" date="2014-02" db="EMBL/GenBank/DDBJ databases">
        <authorList>
            <person name="Genoscope - CEA"/>
        </authorList>
    </citation>
    <scope>NUCLEOTIDE SEQUENCE [LARGE SCALE GENOMIC DNA]</scope>
    <source>
        <strain evidence="3 4">CS03</strain>
    </source>
</reference>
<evidence type="ECO:0000259" key="2">
    <source>
        <dbReference type="Pfam" id="PF14104"/>
    </source>
</evidence>
<dbReference type="InterPro" id="IPR012337">
    <property type="entry name" value="RNaseH-like_sf"/>
</dbReference>
<dbReference type="PANTHER" id="PTHR34614">
    <property type="match status" value="1"/>
</dbReference>
<dbReference type="Proteomes" id="UP000032930">
    <property type="component" value="Chromosome"/>
</dbReference>
<dbReference type="InterPro" id="IPR025457">
    <property type="entry name" value="DUF4277"/>
</dbReference>
<evidence type="ECO:0000313" key="3">
    <source>
        <dbReference type="EMBL" id="CDM90267.1"/>
    </source>
</evidence>
<dbReference type="InterPro" id="IPR002559">
    <property type="entry name" value="Transposase_11"/>
</dbReference>
<dbReference type="GO" id="GO:0003677">
    <property type="term" value="F:DNA binding"/>
    <property type="evidence" value="ECO:0007669"/>
    <property type="project" value="InterPro"/>
</dbReference>
<dbReference type="SUPFAM" id="SSF53098">
    <property type="entry name" value="Ribonuclease H-like"/>
    <property type="match status" value="1"/>
</dbReference>
<dbReference type="KEGG" id="xbv:XBW1_2910"/>
<name>A0A0B6X8U4_XENBV</name>
<dbReference type="InterPro" id="IPR047654">
    <property type="entry name" value="IS1634_transpos"/>
</dbReference>
<organism evidence="3 4">
    <name type="scientific">Xenorhabdus bovienii</name>
    <name type="common">Xenorhabdus nematophila subsp. bovienii</name>
    <dbReference type="NCBI Taxonomy" id="40576"/>
    <lineage>
        <taxon>Bacteria</taxon>
        <taxon>Pseudomonadati</taxon>
        <taxon>Pseudomonadota</taxon>
        <taxon>Gammaproteobacteria</taxon>
        <taxon>Enterobacterales</taxon>
        <taxon>Morganellaceae</taxon>
        <taxon>Xenorhabdus</taxon>
    </lineage>
</organism>
<dbReference type="PANTHER" id="PTHR34614:SF2">
    <property type="entry name" value="TRANSPOSASE IS4-LIKE DOMAIN-CONTAINING PROTEIN"/>
    <property type="match status" value="1"/>
</dbReference>
<dbReference type="EMBL" id="FO818637">
    <property type="protein sequence ID" value="CDM90267.1"/>
    <property type="molecule type" value="Genomic_DNA"/>
</dbReference>
<feature type="domain" description="DUF4277" evidence="2">
    <location>
        <begin position="8"/>
        <end position="113"/>
    </location>
</feature>
<evidence type="ECO:0000313" key="4">
    <source>
        <dbReference type="Proteomes" id="UP000032930"/>
    </source>
</evidence>
<accession>A0A0B6X8U4</accession>
<gene>
    <name evidence="3" type="ORF">XBW1_2910</name>
</gene>
<dbReference type="Pfam" id="PF01609">
    <property type="entry name" value="DDE_Tnp_1"/>
    <property type="match status" value="1"/>
</dbReference>
<sequence>MSLSEPAIKRLDHLGLVAAFCHEIGLPRMIDAILPKYAEHTVSHGEALLAMILNGLGFHSRTLHMCPDFFKHKPVERLVGVGIMAEHLNDDVLGRTLDALFDCGVSEIYQVIAERVIDKLALKSDSVHLDITSFHVDGEYKLPDDDETKRLVLVRGYSRDHRPDLNQVVLQLICENQAGIPVYMQAMSGNTNDTKAFAETTKHHIGCLKAAQNSRYLIADAALYTQETLASLHQQNQKFITRVPLTIKEAKQHLLTVNTDQLQPVTEGYAGHWIESCYGGVPQRWLLVNSEAAMQCEHQTFRKNTRISTEKELKQFEKLSKKSFPCGEDALQALCDFEAECQFIGIEAPKVQKIEVHKGRGRPAKGQHPDSVHYQLSASVYSQLGKVAYVRLKVGMFILATNEMDDKALNMETLLANYKAQQKVERGFRFLKSPEFLTSAIYLKKPERIEALLMIMTCSLMVYAALEHKIRTGLKQNAPFYPDMKGKPTQSPTARWVFLTFEGISTFEFQEHRMVTGIQVYQNELLKILGQPYESFYS</sequence>
<dbReference type="Pfam" id="PF14104">
    <property type="entry name" value="DUF4277"/>
    <property type="match status" value="1"/>
</dbReference>
<proteinExistence type="predicted"/>
<dbReference type="GO" id="GO:0006313">
    <property type="term" value="P:DNA transposition"/>
    <property type="evidence" value="ECO:0007669"/>
    <property type="project" value="InterPro"/>
</dbReference>
<dbReference type="NCBIfam" id="NF033559">
    <property type="entry name" value="transpos_IS1634"/>
    <property type="match status" value="1"/>
</dbReference>
<feature type="domain" description="Transposase IS4-like" evidence="1">
    <location>
        <begin position="156"/>
        <end position="461"/>
    </location>
</feature>
<dbReference type="RefSeq" id="WP_046337015.1">
    <property type="nucleotide sequence ID" value="NZ_CAWMEF010000001.1"/>
</dbReference>
<dbReference type="GO" id="GO:0004803">
    <property type="term" value="F:transposase activity"/>
    <property type="evidence" value="ECO:0007669"/>
    <property type="project" value="InterPro"/>
</dbReference>
<protein>
    <submittedName>
        <fullName evidence="3">Putative transposase</fullName>
    </submittedName>
</protein>
<dbReference type="AlphaFoldDB" id="A0A0B6X8U4"/>